<protein>
    <submittedName>
        <fullName evidence="1">Uncharacterized protein</fullName>
    </submittedName>
</protein>
<dbReference type="Proteomes" id="UP001159405">
    <property type="component" value="Unassembled WGS sequence"/>
</dbReference>
<accession>A0ABN8RB39</accession>
<keyword evidence="2" id="KW-1185">Reference proteome</keyword>
<sequence length="295" mass="33355">MEQVDELLHRCSTCGAVVSKRETSTRGSELCVTLKCKNGHTNIWKSQPMLKGMAAGNLLLASPILLSGATYTKIASLSEILNWKIFWEKTFYNIQNMYLFPVINKAWQAEQNSVFGELEIEDLWLRQGNSGGFVQALKEVVFDKTLLKDIEQLTLNCHTGTLEMYHSVQLKYLSKRQHFSYKGMVARTQLAALNHNANTGRQQATVSKGENEEELRYKVVFPKQTKEWVAKPIMEKTREHLKPILDSIVARKLKDAADRSATLTAPHIPCNIATKPRPAKADVIAKHISRFPDSI</sequence>
<dbReference type="PANTHER" id="PTHR31751:SF42">
    <property type="entry name" value="PROTEIN CBG10204"/>
    <property type="match status" value="1"/>
</dbReference>
<comment type="caution">
    <text evidence="1">The sequence shown here is derived from an EMBL/GenBank/DDBJ whole genome shotgun (WGS) entry which is preliminary data.</text>
</comment>
<evidence type="ECO:0000313" key="2">
    <source>
        <dbReference type="Proteomes" id="UP001159405"/>
    </source>
</evidence>
<name>A0ABN8RB39_9CNID</name>
<proteinExistence type="predicted"/>
<organism evidence="1 2">
    <name type="scientific">Porites lobata</name>
    <dbReference type="NCBI Taxonomy" id="104759"/>
    <lineage>
        <taxon>Eukaryota</taxon>
        <taxon>Metazoa</taxon>
        <taxon>Cnidaria</taxon>
        <taxon>Anthozoa</taxon>
        <taxon>Hexacorallia</taxon>
        <taxon>Scleractinia</taxon>
        <taxon>Fungiina</taxon>
        <taxon>Poritidae</taxon>
        <taxon>Porites</taxon>
    </lineage>
</organism>
<dbReference type="EMBL" id="CALNXK010000215">
    <property type="protein sequence ID" value="CAH3176614.1"/>
    <property type="molecule type" value="Genomic_DNA"/>
</dbReference>
<gene>
    <name evidence="1" type="ORF">PLOB_00018386</name>
</gene>
<dbReference type="PANTHER" id="PTHR31751">
    <property type="entry name" value="SI:CH211-108C17.2-RELATED-RELATED"/>
    <property type="match status" value="1"/>
</dbReference>
<reference evidence="1 2" key="1">
    <citation type="submission" date="2022-05" db="EMBL/GenBank/DDBJ databases">
        <authorList>
            <consortium name="Genoscope - CEA"/>
            <person name="William W."/>
        </authorList>
    </citation>
    <scope>NUCLEOTIDE SEQUENCE [LARGE SCALE GENOMIC DNA]</scope>
</reference>
<evidence type="ECO:0000313" key="1">
    <source>
        <dbReference type="EMBL" id="CAH3176614.1"/>
    </source>
</evidence>